<feature type="compositionally biased region" description="Basic and acidic residues" evidence="1">
    <location>
        <begin position="1"/>
        <end position="15"/>
    </location>
</feature>
<sequence length="54" mass="5516">MSDEADKTAQDRTGDAHPGGAEGNGPTDIPESSPSSESENSLDKQAAKRDGKDG</sequence>
<evidence type="ECO:0000256" key="1">
    <source>
        <dbReference type="SAM" id="MobiDB-lite"/>
    </source>
</evidence>
<name>A0ABV9YN55_9PSEU</name>
<dbReference type="Proteomes" id="UP001595947">
    <property type="component" value="Unassembled WGS sequence"/>
</dbReference>
<evidence type="ECO:0000313" key="2">
    <source>
        <dbReference type="EMBL" id="MFC5063392.1"/>
    </source>
</evidence>
<evidence type="ECO:0000313" key="3">
    <source>
        <dbReference type="Proteomes" id="UP001595947"/>
    </source>
</evidence>
<keyword evidence="3" id="KW-1185">Reference proteome</keyword>
<dbReference type="RefSeq" id="WP_378036741.1">
    <property type="nucleotide sequence ID" value="NZ_JBHSIV010000013.1"/>
</dbReference>
<proteinExistence type="predicted"/>
<feature type="compositionally biased region" description="Basic and acidic residues" evidence="1">
    <location>
        <begin position="41"/>
        <end position="54"/>
    </location>
</feature>
<accession>A0ABV9YN55</accession>
<organism evidence="2 3">
    <name type="scientific">Actinomycetospora atypica</name>
    <dbReference type="NCBI Taxonomy" id="1290095"/>
    <lineage>
        <taxon>Bacteria</taxon>
        <taxon>Bacillati</taxon>
        <taxon>Actinomycetota</taxon>
        <taxon>Actinomycetes</taxon>
        <taxon>Pseudonocardiales</taxon>
        <taxon>Pseudonocardiaceae</taxon>
        <taxon>Actinomycetospora</taxon>
    </lineage>
</organism>
<protein>
    <submittedName>
        <fullName evidence="2">Uncharacterized protein</fullName>
    </submittedName>
</protein>
<comment type="caution">
    <text evidence="2">The sequence shown here is derived from an EMBL/GenBank/DDBJ whole genome shotgun (WGS) entry which is preliminary data.</text>
</comment>
<gene>
    <name evidence="2" type="ORF">ACFPBZ_14320</name>
</gene>
<reference evidence="3" key="1">
    <citation type="journal article" date="2019" name="Int. J. Syst. Evol. Microbiol.">
        <title>The Global Catalogue of Microorganisms (GCM) 10K type strain sequencing project: providing services to taxonomists for standard genome sequencing and annotation.</title>
        <authorList>
            <consortium name="The Broad Institute Genomics Platform"/>
            <consortium name="The Broad Institute Genome Sequencing Center for Infectious Disease"/>
            <person name="Wu L."/>
            <person name="Ma J."/>
        </authorList>
    </citation>
    <scope>NUCLEOTIDE SEQUENCE [LARGE SCALE GENOMIC DNA]</scope>
    <source>
        <strain evidence="3">CGMCC 4.7093</strain>
    </source>
</reference>
<feature type="region of interest" description="Disordered" evidence="1">
    <location>
        <begin position="1"/>
        <end position="54"/>
    </location>
</feature>
<feature type="compositionally biased region" description="Low complexity" evidence="1">
    <location>
        <begin position="30"/>
        <end position="39"/>
    </location>
</feature>
<dbReference type="EMBL" id="JBHSIV010000013">
    <property type="protein sequence ID" value="MFC5063392.1"/>
    <property type="molecule type" value="Genomic_DNA"/>
</dbReference>